<gene>
    <name evidence="3" type="ORF">S01H1_68762</name>
</gene>
<feature type="compositionally biased region" description="Polar residues" evidence="2">
    <location>
        <begin position="96"/>
        <end position="108"/>
    </location>
</feature>
<proteinExistence type="predicted"/>
<evidence type="ECO:0000256" key="1">
    <source>
        <dbReference type="SAM" id="Coils"/>
    </source>
</evidence>
<feature type="coiled-coil region" evidence="1">
    <location>
        <begin position="16"/>
        <end position="43"/>
    </location>
</feature>
<evidence type="ECO:0000256" key="2">
    <source>
        <dbReference type="SAM" id="MobiDB-lite"/>
    </source>
</evidence>
<organism evidence="3">
    <name type="scientific">marine sediment metagenome</name>
    <dbReference type="NCBI Taxonomy" id="412755"/>
    <lineage>
        <taxon>unclassified sequences</taxon>
        <taxon>metagenomes</taxon>
        <taxon>ecological metagenomes</taxon>
    </lineage>
</organism>
<evidence type="ECO:0000313" key="3">
    <source>
        <dbReference type="EMBL" id="GAG34668.1"/>
    </source>
</evidence>
<protein>
    <submittedName>
        <fullName evidence="3">Uncharacterized protein</fullName>
    </submittedName>
</protein>
<feature type="non-terminal residue" evidence="3">
    <location>
        <position position="108"/>
    </location>
</feature>
<dbReference type="AlphaFoldDB" id="X0XDD1"/>
<keyword evidence="1" id="KW-0175">Coiled coil</keyword>
<sequence length="108" mass="12725">MNPKTNKESSPVQTSLTDLQEENKALQEELRRAKTNYLKRIRETTTKGETSLNQQIKGLLAQFDRENTVFYDKVRLFKKEDAAIKRERQQIEESQSHIQTLETRLSEQ</sequence>
<dbReference type="EMBL" id="BARS01045611">
    <property type="protein sequence ID" value="GAG34668.1"/>
    <property type="molecule type" value="Genomic_DNA"/>
</dbReference>
<comment type="caution">
    <text evidence="3">The sequence shown here is derived from an EMBL/GenBank/DDBJ whole genome shotgun (WGS) entry which is preliminary data.</text>
</comment>
<name>X0XDD1_9ZZZZ</name>
<reference evidence="3" key="1">
    <citation type="journal article" date="2014" name="Front. Microbiol.">
        <title>High frequency of phylogenetically diverse reductive dehalogenase-homologous genes in deep subseafloor sedimentary metagenomes.</title>
        <authorList>
            <person name="Kawai M."/>
            <person name="Futagami T."/>
            <person name="Toyoda A."/>
            <person name="Takaki Y."/>
            <person name="Nishi S."/>
            <person name="Hori S."/>
            <person name="Arai W."/>
            <person name="Tsubouchi T."/>
            <person name="Morono Y."/>
            <person name="Uchiyama I."/>
            <person name="Ito T."/>
            <person name="Fujiyama A."/>
            <person name="Inagaki F."/>
            <person name="Takami H."/>
        </authorList>
    </citation>
    <scope>NUCLEOTIDE SEQUENCE</scope>
    <source>
        <strain evidence="3">Expedition CK06-06</strain>
    </source>
</reference>
<accession>X0XDD1</accession>
<feature type="region of interest" description="Disordered" evidence="2">
    <location>
        <begin position="88"/>
        <end position="108"/>
    </location>
</feature>